<reference evidence="1" key="1">
    <citation type="submission" date="2021-06" db="EMBL/GenBank/DDBJ databases">
        <authorList>
            <person name="Kallberg Y."/>
            <person name="Tangrot J."/>
            <person name="Rosling A."/>
        </authorList>
    </citation>
    <scope>NUCLEOTIDE SEQUENCE</scope>
    <source>
        <strain evidence="1">MA461A</strain>
    </source>
</reference>
<comment type="caution">
    <text evidence="1">The sequence shown here is derived from an EMBL/GenBank/DDBJ whole genome shotgun (WGS) entry which is preliminary data.</text>
</comment>
<dbReference type="Proteomes" id="UP000789920">
    <property type="component" value="Unassembled WGS sequence"/>
</dbReference>
<name>A0ACA9LJN2_9GLOM</name>
<protein>
    <submittedName>
        <fullName evidence="1">30050_t:CDS:1</fullName>
    </submittedName>
</protein>
<evidence type="ECO:0000313" key="2">
    <source>
        <dbReference type="Proteomes" id="UP000789920"/>
    </source>
</evidence>
<organism evidence="1 2">
    <name type="scientific">Racocetra persica</name>
    <dbReference type="NCBI Taxonomy" id="160502"/>
    <lineage>
        <taxon>Eukaryota</taxon>
        <taxon>Fungi</taxon>
        <taxon>Fungi incertae sedis</taxon>
        <taxon>Mucoromycota</taxon>
        <taxon>Glomeromycotina</taxon>
        <taxon>Glomeromycetes</taxon>
        <taxon>Diversisporales</taxon>
        <taxon>Gigasporaceae</taxon>
        <taxon>Racocetra</taxon>
    </lineage>
</organism>
<proteinExistence type="predicted"/>
<keyword evidence="2" id="KW-1185">Reference proteome</keyword>
<accession>A0ACA9LJN2</accession>
<dbReference type="EMBL" id="CAJVQC010003645">
    <property type="protein sequence ID" value="CAG8530202.1"/>
    <property type="molecule type" value="Genomic_DNA"/>
</dbReference>
<gene>
    <name evidence="1" type="ORF">RPERSI_LOCUS3104</name>
</gene>
<evidence type="ECO:0000313" key="1">
    <source>
        <dbReference type="EMBL" id="CAG8530202.1"/>
    </source>
</evidence>
<sequence length="904" mass="105824">MASKSDNSHVKIPVEEANKNILEIACSPNMKHVAALHEDNYISLWSIDNQGKHLENEKTIYIGEIYTKENDERIFAISDNKHVSIGFNREKPYNFKIFDFENEKEILLKFPDWQKEIDFLFFIENGNIVMVNTKYYRAYVFSAKDNMTWICKSMIELKYFKKIYITLKGKLIIFNDTIYEITMWDIDKLSIRTRILIDWDFTPELTPESIKISDDEELLLVCTKNKKTNGTRLYVFSTETGMNLSFSNTNMAIDKFYLIGSGKGERILCRSGDEYLLNDPYELGNLRSPGNPIDASELLNRNKVQIQKPYIIRSDGTSDKIIYTVEGKVLIEELVPDKKWVDNWVGYLRKELEDNNRITTPSKKIIDIINEIKNNKLTNYNVDGQTFEKEYERELLKWGLEVDNESVRLTVIDYNHRKKEWNPDKKKKDLDILPSIYPNGKKFILHCEVLENDDFVTITRIGVIIWTYKSSKIKMHYYWNHWNDRLNFENVDIEFKDPFESWTPGRILPVSSYETICRNLNIQFGKEKKMQLFEMFLNDNINEEFYLTCYGKILMKTFIELNDDDKWIRNLGNSCIELNDDKWIRDLGNSCIVKFIPDKNHLISKISLLSIIFDNFVELSEHHPAFIASILSSIGFVVPSNNVIPKSNSSHLSSYGKYYHLSKTSFLHILTSYFWIIAQRGFLFLIILVAILIAFAHSLHILLRPAVNVSLNYPSYSTDPNDPWNLTTKYNAIDPNGTIENHASLIEPPTATTNMFMMMGTAISAVYIMLTGDTTPISRWDFENNLTLLVLTVLEEIELLYMLPHQRRKEDWFPFIIFYECHTIKLREHVVEIIKNGWSGYKEPYISKNLNEVLLLPEKHPSLIRINEIIKELEVSGRDIQKKIKELKASDARIEEEIKKLKNH</sequence>